<comment type="caution">
    <text evidence="5">The sequence shown here is derived from an EMBL/GenBank/DDBJ whole genome shotgun (WGS) entry which is preliminary data.</text>
</comment>
<keyword evidence="1" id="KW-0732">Signal</keyword>
<dbReference type="PROSITE" id="PS00022">
    <property type="entry name" value="EGF_1"/>
    <property type="match status" value="1"/>
</dbReference>
<dbReference type="SMART" id="SM00181">
    <property type="entry name" value="EGF"/>
    <property type="match status" value="3"/>
</dbReference>
<dbReference type="EMBL" id="NIVC01002815">
    <property type="protein sequence ID" value="PAA55055.1"/>
    <property type="molecule type" value="Genomic_DNA"/>
</dbReference>
<comment type="caution">
    <text evidence="3">Lacks conserved residue(s) required for the propagation of feature annotation.</text>
</comment>
<keyword evidence="6" id="KW-1185">Reference proteome</keyword>
<dbReference type="PANTHER" id="PTHR14949:SF56">
    <property type="entry name" value="EGF-LIKE-DOMAIN, MULTIPLE 7"/>
    <property type="match status" value="1"/>
</dbReference>
<reference evidence="5 6" key="1">
    <citation type="submission" date="2017-06" db="EMBL/GenBank/DDBJ databases">
        <title>A platform for efficient transgenesis in Macrostomum lignano, a flatworm model organism for stem cell research.</title>
        <authorList>
            <person name="Berezikov E."/>
        </authorList>
    </citation>
    <scope>NUCLEOTIDE SEQUENCE [LARGE SCALE GENOMIC DNA]</scope>
    <source>
        <strain evidence="5">DV1</strain>
        <tissue evidence="5">Whole organism</tissue>
    </source>
</reference>
<feature type="domain" description="EGF-like" evidence="4">
    <location>
        <begin position="182"/>
        <end position="214"/>
    </location>
</feature>
<feature type="domain" description="EGF-like" evidence="4">
    <location>
        <begin position="246"/>
        <end position="280"/>
    </location>
</feature>
<dbReference type="InterPro" id="IPR000742">
    <property type="entry name" value="EGF"/>
</dbReference>
<dbReference type="InterPro" id="IPR050969">
    <property type="entry name" value="Dev_Signal_Modulators"/>
</dbReference>
<evidence type="ECO:0000256" key="2">
    <source>
        <dbReference type="ARBA" id="ARBA00023157"/>
    </source>
</evidence>
<evidence type="ECO:0000313" key="6">
    <source>
        <dbReference type="Proteomes" id="UP000215902"/>
    </source>
</evidence>
<dbReference type="PANTHER" id="PTHR14949">
    <property type="entry name" value="EGF-LIKE-DOMAIN, MULTIPLE 7, 8"/>
    <property type="match status" value="1"/>
</dbReference>
<dbReference type="FunFam" id="2.10.25.10:FF:000020">
    <property type="entry name" value="Latent-transforming growth factor beta-binding protein 1"/>
    <property type="match status" value="1"/>
</dbReference>
<organism evidence="5 6">
    <name type="scientific">Macrostomum lignano</name>
    <dbReference type="NCBI Taxonomy" id="282301"/>
    <lineage>
        <taxon>Eukaryota</taxon>
        <taxon>Metazoa</taxon>
        <taxon>Spiralia</taxon>
        <taxon>Lophotrochozoa</taxon>
        <taxon>Platyhelminthes</taxon>
        <taxon>Rhabditophora</taxon>
        <taxon>Macrostomorpha</taxon>
        <taxon>Macrostomida</taxon>
        <taxon>Macrostomidae</taxon>
        <taxon>Macrostomum</taxon>
    </lineage>
</organism>
<evidence type="ECO:0000256" key="1">
    <source>
        <dbReference type="ARBA" id="ARBA00022729"/>
    </source>
</evidence>
<dbReference type="AlphaFoldDB" id="A0A267E0I2"/>
<dbReference type="SMART" id="SM00209">
    <property type="entry name" value="TSP1"/>
    <property type="match status" value="1"/>
</dbReference>
<dbReference type="Pfam" id="PF25024">
    <property type="entry name" value="EGF_TEN"/>
    <property type="match status" value="1"/>
</dbReference>
<dbReference type="GO" id="GO:0005102">
    <property type="term" value="F:signaling receptor binding"/>
    <property type="evidence" value="ECO:0007669"/>
    <property type="project" value="TreeGrafter"/>
</dbReference>
<dbReference type="SUPFAM" id="SSF82895">
    <property type="entry name" value="TSP-1 type 1 repeat"/>
    <property type="match status" value="1"/>
</dbReference>
<dbReference type="PROSITE" id="PS50092">
    <property type="entry name" value="TSP1"/>
    <property type="match status" value="1"/>
</dbReference>
<keyword evidence="2 3" id="KW-1015">Disulfide bond</keyword>
<evidence type="ECO:0000313" key="5">
    <source>
        <dbReference type="EMBL" id="PAA55055.1"/>
    </source>
</evidence>
<dbReference type="PROSITE" id="PS50026">
    <property type="entry name" value="EGF_3"/>
    <property type="match status" value="2"/>
</dbReference>
<dbReference type="Gene3D" id="2.10.25.10">
    <property type="entry name" value="Laminin"/>
    <property type="match status" value="3"/>
</dbReference>
<feature type="disulfide bond" evidence="3">
    <location>
        <begin position="204"/>
        <end position="213"/>
    </location>
</feature>
<feature type="disulfide bond" evidence="3">
    <location>
        <begin position="270"/>
        <end position="279"/>
    </location>
</feature>
<dbReference type="STRING" id="282301.A0A267E0I2"/>
<dbReference type="OrthoDB" id="10045365at2759"/>
<evidence type="ECO:0000259" key="4">
    <source>
        <dbReference type="PROSITE" id="PS50026"/>
    </source>
</evidence>
<protein>
    <recommendedName>
        <fullName evidence="4">EGF-like domain-containing protein</fullName>
    </recommendedName>
</protein>
<gene>
    <name evidence="5" type="ORF">BOX15_Mlig010866g1</name>
</gene>
<keyword evidence="3" id="KW-0245">EGF-like domain</keyword>
<accession>A0A267E0I2</accession>
<evidence type="ECO:0000256" key="3">
    <source>
        <dbReference type="PROSITE-ProRule" id="PRU00076"/>
    </source>
</evidence>
<dbReference type="InterPro" id="IPR000884">
    <property type="entry name" value="TSP1_rpt"/>
</dbReference>
<dbReference type="Proteomes" id="UP000215902">
    <property type="component" value="Unassembled WGS sequence"/>
</dbReference>
<name>A0A267E0I2_9PLAT</name>
<dbReference type="PROSITE" id="PS01186">
    <property type="entry name" value="EGF_2"/>
    <property type="match status" value="1"/>
</dbReference>
<dbReference type="Pfam" id="PF00090">
    <property type="entry name" value="TSP_1"/>
    <property type="match status" value="1"/>
</dbReference>
<proteinExistence type="predicted"/>
<dbReference type="InterPro" id="IPR036383">
    <property type="entry name" value="TSP1_rpt_sf"/>
</dbReference>
<dbReference type="PROSITE" id="PS51257">
    <property type="entry name" value="PROKAR_LIPOPROTEIN"/>
    <property type="match status" value="1"/>
</dbReference>
<sequence length="341" mass="37378">MVRGNRLFRGTKSDSASTYWTAWSSCSATCGEGIRSRTLFVPWQLTSRQLPSCRVPPASRVADPVPACRYAILTTAPDLPPVAASCLNGDSATNLAASAPSSYTGDRCQTVLSEQPVPHAAETSITTASPPRRRWKFDCRRRAYGRGRRRRKAQLFAATGVCDPRTGVTGRCPMGWSGRRCRKPLCRPQCRNGGACVGPNLCACAAGFSGTQCQTADCYPPCVNGGTCIRPGKCSCPPGYRGRFCHRVRCHRSLCLNGGRCIESDGLCRCRAGFYGARCERRNCTPELSYRKTYRPVVKRLRKPTVQPCSPGSKRYCLLNSLSKVVVFKIILRPYFTCSST</sequence>
<dbReference type="Gene3D" id="2.20.100.10">
    <property type="entry name" value="Thrombospondin type-1 (TSP1) repeat"/>
    <property type="match status" value="1"/>
</dbReference>
<dbReference type="GO" id="GO:0005576">
    <property type="term" value="C:extracellular region"/>
    <property type="evidence" value="ECO:0007669"/>
    <property type="project" value="TreeGrafter"/>
</dbReference>
<dbReference type="GO" id="GO:0009986">
    <property type="term" value="C:cell surface"/>
    <property type="evidence" value="ECO:0007669"/>
    <property type="project" value="TreeGrafter"/>
</dbReference>
<dbReference type="SUPFAM" id="SSF57196">
    <property type="entry name" value="EGF/Laminin"/>
    <property type="match status" value="2"/>
</dbReference>
<dbReference type="CDD" id="cd00054">
    <property type="entry name" value="EGF_CA"/>
    <property type="match status" value="2"/>
</dbReference>
<feature type="disulfide bond" evidence="3">
    <location>
        <begin position="186"/>
        <end position="196"/>
    </location>
</feature>